<protein>
    <submittedName>
        <fullName evidence="2">Os02g0203200 protein</fullName>
    </submittedName>
</protein>
<evidence type="ECO:0000256" key="1">
    <source>
        <dbReference type="SAM" id="MobiDB-lite"/>
    </source>
</evidence>
<reference evidence="3" key="1">
    <citation type="journal article" date="2005" name="Nature">
        <title>The map-based sequence of the rice genome.</title>
        <authorList>
            <consortium name="International rice genome sequencing project (IRGSP)"/>
            <person name="Matsumoto T."/>
            <person name="Wu J."/>
            <person name="Kanamori H."/>
            <person name="Katayose Y."/>
            <person name="Fujisawa M."/>
            <person name="Namiki N."/>
            <person name="Mizuno H."/>
            <person name="Yamamoto K."/>
            <person name="Antonio B.A."/>
            <person name="Baba T."/>
            <person name="Sakata K."/>
            <person name="Nagamura Y."/>
            <person name="Aoki H."/>
            <person name="Arikawa K."/>
            <person name="Arita K."/>
            <person name="Bito T."/>
            <person name="Chiden Y."/>
            <person name="Fujitsuka N."/>
            <person name="Fukunaka R."/>
            <person name="Hamada M."/>
            <person name="Harada C."/>
            <person name="Hayashi A."/>
            <person name="Hijishita S."/>
            <person name="Honda M."/>
            <person name="Hosokawa S."/>
            <person name="Ichikawa Y."/>
            <person name="Idonuma A."/>
            <person name="Iijima M."/>
            <person name="Ikeda M."/>
            <person name="Ikeno M."/>
            <person name="Ito K."/>
            <person name="Ito S."/>
            <person name="Ito T."/>
            <person name="Ito Y."/>
            <person name="Ito Y."/>
            <person name="Iwabuchi A."/>
            <person name="Kamiya K."/>
            <person name="Karasawa W."/>
            <person name="Kurita K."/>
            <person name="Katagiri S."/>
            <person name="Kikuta A."/>
            <person name="Kobayashi H."/>
            <person name="Kobayashi N."/>
            <person name="Machita K."/>
            <person name="Maehara T."/>
            <person name="Masukawa M."/>
            <person name="Mizubayashi T."/>
            <person name="Mukai Y."/>
            <person name="Nagasaki H."/>
            <person name="Nagata Y."/>
            <person name="Naito S."/>
            <person name="Nakashima M."/>
            <person name="Nakama Y."/>
            <person name="Nakamichi Y."/>
            <person name="Nakamura M."/>
            <person name="Meguro A."/>
            <person name="Negishi M."/>
            <person name="Ohta I."/>
            <person name="Ohta T."/>
            <person name="Okamoto M."/>
            <person name="Ono N."/>
            <person name="Saji S."/>
            <person name="Sakaguchi M."/>
            <person name="Sakai K."/>
            <person name="Shibata M."/>
            <person name="Shimokawa T."/>
            <person name="Song J."/>
            <person name="Takazaki Y."/>
            <person name="Terasawa K."/>
            <person name="Tsugane M."/>
            <person name="Tsuji K."/>
            <person name="Ueda S."/>
            <person name="Waki K."/>
            <person name="Yamagata H."/>
            <person name="Yamamoto M."/>
            <person name="Yamamoto S."/>
            <person name="Yamane H."/>
            <person name="Yoshiki S."/>
            <person name="Yoshihara R."/>
            <person name="Yukawa K."/>
            <person name="Zhong H."/>
            <person name="Yano M."/>
            <person name="Yuan Q."/>
            <person name="Ouyang S."/>
            <person name="Liu J."/>
            <person name="Jones K.M."/>
            <person name="Gansberger K."/>
            <person name="Moffat K."/>
            <person name="Hill J."/>
            <person name="Bera J."/>
            <person name="Fadrosh D."/>
            <person name="Jin S."/>
            <person name="Johri S."/>
            <person name="Kim M."/>
            <person name="Overton L."/>
            <person name="Reardon M."/>
            <person name="Tsitrin T."/>
            <person name="Vuong H."/>
            <person name="Weaver B."/>
            <person name="Ciecko A."/>
            <person name="Tallon L."/>
            <person name="Jackson J."/>
            <person name="Pai G."/>
            <person name="Aken S.V."/>
            <person name="Utterback T."/>
            <person name="Reidmuller S."/>
            <person name="Feldblyum T."/>
            <person name="Hsiao J."/>
            <person name="Zismann V."/>
            <person name="Iobst S."/>
            <person name="de Vazeille A.R."/>
            <person name="Buell C.R."/>
            <person name="Ying K."/>
            <person name="Li Y."/>
            <person name="Lu T."/>
            <person name="Huang Y."/>
            <person name="Zhao Q."/>
            <person name="Feng Q."/>
            <person name="Zhang L."/>
            <person name="Zhu J."/>
            <person name="Weng Q."/>
            <person name="Mu J."/>
            <person name="Lu Y."/>
            <person name="Fan D."/>
            <person name="Liu Y."/>
            <person name="Guan J."/>
            <person name="Zhang Y."/>
            <person name="Yu S."/>
            <person name="Liu X."/>
            <person name="Zhang Y."/>
            <person name="Hong G."/>
            <person name="Han B."/>
            <person name="Choisne N."/>
            <person name="Demange N."/>
            <person name="Orjeda G."/>
            <person name="Samain S."/>
            <person name="Cattolico L."/>
            <person name="Pelletier E."/>
            <person name="Couloux A."/>
            <person name="Segurens B."/>
            <person name="Wincker P."/>
            <person name="D'Hont A."/>
            <person name="Scarpelli C."/>
            <person name="Weissenbach J."/>
            <person name="Salanoubat M."/>
            <person name="Quetier F."/>
            <person name="Yu Y."/>
            <person name="Kim H.R."/>
            <person name="Rambo T."/>
            <person name="Currie J."/>
            <person name="Collura K."/>
            <person name="Luo M."/>
            <person name="Yang T."/>
            <person name="Ammiraju J.S.S."/>
            <person name="Engler F."/>
            <person name="Soderlund C."/>
            <person name="Wing R.A."/>
            <person name="Palmer L.E."/>
            <person name="de la Bastide M."/>
            <person name="Spiegel L."/>
            <person name="Nascimento L."/>
            <person name="Zutavern T."/>
            <person name="O'Shaughnessy A."/>
            <person name="Dike S."/>
            <person name="Dedhia N."/>
            <person name="Preston R."/>
            <person name="Balija V."/>
            <person name="McCombie W.R."/>
            <person name="Chow T."/>
            <person name="Chen H."/>
            <person name="Chung M."/>
            <person name="Chen C."/>
            <person name="Shaw J."/>
            <person name="Wu H."/>
            <person name="Hsiao K."/>
            <person name="Chao Y."/>
            <person name="Chu M."/>
            <person name="Cheng C."/>
            <person name="Hour A."/>
            <person name="Lee P."/>
            <person name="Lin S."/>
            <person name="Lin Y."/>
            <person name="Liou J."/>
            <person name="Liu S."/>
            <person name="Hsing Y."/>
            <person name="Raghuvanshi S."/>
            <person name="Mohanty A."/>
            <person name="Bharti A.K."/>
            <person name="Gaur A."/>
            <person name="Gupta V."/>
            <person name="Kumar D."/>
            <person name="Ravi V."/>
            <person name="Vij S."/>
            <person name="Kapur A."/>
            <person name="Khurana P."/>
            <person name="Khurana P."/>
            <person name="Khurana J.P."/>
            <person name="Tyagi A.K."/>
            <person name="Gaikwad K."/>
            <person name="Singh A."/>
            <person name="Dalal V."/>
            <person name="Srivastava S."/>
            <person name="Dixit A."/>
            <person name="Pal A.K."/>
            <person name="Ghazi I.A."/>
            <person name="Yadav M."/>
            <person name="Pandit A."/>
            <person name="Bhargava A."/>
            <person name="Sureshbabu K."/>
            <person name="Batra K."/>
            <person name="Sharma T.R."/>
            <person name="Mohapatra T."/>
            <person name="Singh N.K."/>
            <person name="Messing J."/>
            <person name="Nelson A.B."/>
            <person name="Fuks G."/>
            <person name="Kavchok S."/>
            <person name="Keizer G."/>
            <person name="Linton E."/>
            <person name="Llaca V."/>
            <person name="Song R."/>
            <person name="Tanyolac B."/>
            <person name="Young S."/>
            <person name="Ho-Il K."/>
            <person name="Hahn J.H."/>
            <person name="Sangsakoo G."/>
            <person name="Vanavichit A."/>
            <person name="de Mattos Luiz.A.T."/>
            <person name="Zimmer P.D."/>
            <person name="Malone G."/>
            <person name="Dellagostin O."/>
            <person name="de Oliveira A.C."/>
            <person name="Bevan M."/>
            <person name="Bancroft I."/>
            <person name="Minx P."/>
            <person name="Cordum H."/>
            <person name="Wilson R."/>
            <person name="Cheng Z."/>
            <person name="Jin W."/>
            <person name="Jiang J."/>
            <person name="Leong S.A."/>
            <person name="Iwama H."/>
            <person name="Gojobori T."/>
            <person name="Itoh T."/>
            <person name="Niimura Y."/>
            <person name="Fujii Y."/>
            <person name="Habara T."/>
            <person name="Sakai H."/>
            <person name="Sato Y."/>
            <person name="Wilson G."/>
            <person name="Kumar K."/>
            <person name="McCouch S."/>
            <person name="Juretic N."/>
            <person name="Hoen D."/>
            <person name="Wright S."/>
            <person name="Bruskiewich R."/>
            <person name="Bureau T."/>
            <person name="Miyao A."/>
            <person name="Hirochika H."/>
            <person name="Nishikawa T."/>
            <person name="Kadowaki K."/>
            <person name="Sugiura M."/>
            <person name="Burr B."/>
            <person name="Sasaki T."/>
        </authorList>
    </citation>
    <scope>NUCLEOTIDE SEQUENCE [LARGE SCALE GENOMIC DNA]</scope>
    <source>
        <strain evidence="3">cv. Nipponbare</strain>
    </source>
</reference>
<sequence>LRLPRHRAPAHGGSRLRVRHDRLHAPRELARLDHPVGAGGGAHADAPPGDEPRVRVLVRPLRHRHHRRAARHGLQRRVPPAVRHEAPDGAVRQHAHLVAPLHHHAAAVAVAVAVVPVVAAHHPQVRPRGGGEASPELLLLPPAHHRHAPERHVHHRPRRLRVEPLHVALLVVPVQVVRRSGGGGCAAAVERGGGRADG</sequence>
<dbReference type="EMBL" id="AP014958">
    <property type="protein sequence ID" value="BAS77538.1"/>
    <property type="molecule type" value="Genomic_DNA"/>
</dbReference>
<feature type="region of interest" description="Disordered" evidence="1">
    <location>
        <begin position="1"/>
        <end position="52"/>
    </location>
</feature>
<dbReference type="Gramene" id="Os02t0203200-01">
    <property type="protein sequence ID" value="Os02t0203200-01"/>
    <property type="gene ID" value="Os02g0203200"/>
</dbReference>
<dbReference type="InParanoid" id="A0A0P0VG75"/>
<gene>
    <name evidence="2" type="ordered locus">Os02g0203200</name>
    <name evidence="2" type="ORF">OSNPB_020203200</name>
</gene>
<reference evidence="2 3" key="2">
    <citation type="journal article" date="2013" name="Plant Cell Physiol.">
        <title>Rice Annotation Project Database (RAP-DB): an integrative and interactive database for rice genomics.</title>
        <authorList>
            <person name="Sakai H."/>
            <person name="Lee S.S."/>
            <person name="Tanaka T."/>
            <person name="Numa H."/>
            <person name="Kim J."/>
            <person name="Kawahara Y."/>
            <person name="Wakimoto H."/>
            <person name="Yang C.C."/>
            <person name="Iwamoto M."/>
            <person name="Abe T."/>
            <person name="Yamada Y."/>
            <person name="Muto A."/>
            <person name="Inokuchi H."/>
            <person name="Ikemura T."/>
            <person name="Matsumoto T."/>
            <person name="Sasaki T."/>
            <person name="Itoh T."/>
        </authorList>
    </citation>
    <scope>NUCLEOTIDE SEQUENCE [LARGE SCALE GENOMIC DNA]</scope>
    <source>
        <strain evidence="3">cv. Nipponbare</strain>
    </source>
</reference>
<dbReference type="AlphaFoldDB" id="A0A0P0VG75"/>
<feature type="compositionally biased region" description="Basic residues" evidence="1">
    <location>
        <begin position="1"/>
        <end position="22"/>
    </location>
</feature>
<name>A0A0P0VG75_ORYSJ</name>
<accession>A0A0P0VG75</accession>
<evidence type="ECO:0000313" key="3">
    <source>
        <dbReference type="Proteomes" id="UP000059680"/>
    </source>
</evidence>
<reference evidence="2 3" key="3">
    <citation type="journal article" date="2013" name="Rice">
        <title>Improvement of the Oryza sativa Nipponbare reference genome using next generation sequence and optical map data.</title>
        <authorList>
            <person name="Kawahara Y."/>
            <person name="de la Bastide M."/>
            <person name="Hamilton J.P."/>
            <person name="Kanamori H."/>
            <person name="McCombie W.R."/>
            <person name="Ouyang S."/>
            <person name="Schwartz D.C."/>
            <person name="Tanaka T."/>
            <person name="Wu J."/>
            <person name="Zhou S."/>
            <person name="Childs K.L."/>
            <person name="Davidson R.M."/>
            <person name="Lin H."/>
            <person name="Quesada-Ocampo L."/>
            <person name="Vaillancourt B."/>
            <person name="Sakai H."/>
            <person name="Lee S.S."/>
            <person name="Kim J."/>
            <person name="Numa H."/>
            <person name="Itoh T."/>
            <person name="Buell C.R."/>
            <person name="Matsumoto T."/>
        </authorList>
    </citation>
    <scope>NUCLEOTIDE SEQUENCE [LARGE SCALE GENOMIC DNA]</scope>
    <source>
        <strain evidence="3">cv. Nipponbare</strain>
    </source>
</reference>
<organism evidence="2 3">
    <name type="scientific">Oryza sativa subsp. japonica</name>
    <name type="common">Rice</name>
    <dbReference type="NCBI Taxonomy" id="39947"/>
    <lineage>
        <taxon>Eukaryota</taxon>
        <taxon>Viridiplantae</taxon>
        <taxon>Streptophyta</taxon>
        <taxon>Embryophyta</taxon>
        <taxon>Tracheophyta</taxon>
        <taxon>Spermatophyta</taxon>
        <taxon>Magnoliopsida</taxon>
        <taxon>Liliopsida</taxon>
        <taxon>Poales</taxon>
        <taxon>Poaceae</taxon>
        <taxon>BOP clade</taxon>
        <taxon>Oryzoideae</taxon>
        <taxon>Oryzeae</taxon>
        <taxon>Oryzinae</taxon>
        <taxon>Oryza</taxon>
        <taxon>Oryza sativa</taxon>
    </lineage>
</organism>
<dbReference type="PaxDb" id="39947-A0A0P0VG75"/>
<feature type="compositionally biased region" description="Basic and acidic residues" evidence="1">
    <location>
        <begin position="23"/>
        <end position="34"/>
    </location>
</feature>
<dbReference type="Proteomes" id="UP000059680">
    <property type="component" value="Chromosome 2"/>
</dbReference>
<keyword evidence="3" id="KW-1185">Reference proteome</keyword>
<proteinExistence type="predicted"/>
<evidence type="ECO:0000313" key="2">
    <source>
        <dbReference type="EMBL" id="BAS77538.1"/>
    </source>
</evidence>
<feature type="non-terminal residue" evidence="2">
    <location>
        <position position="1"/>
    </location>
</feature>